<feature type="region of interest" description="Disordered" evidence="1">
    <location>
        <begin position="1"/>
        <end position="25"/>
    </location>
</feature>
<accession>A0A9W8YZR9</accession>
<name>A0A9W8YZR9_9PEZI</name>
<proteinExistence type="predicted"/>
<dbReference type="AlphaFoldDB" id="A0A9W8YZR9"/>
<dbReference type="EMBL" id="JAPEVB010000002">
    <property type="protein sequence ID" value="KAJ4394899.1"/>
    <property type="molecule type" value="Genomic_DNA"/>
</dbReference>
<evidence type="ECO:0000313" key="3">
    <source>
        <dbReference type="Proteomes" id="UP001140453"/>
    </source>
</evidence>
<evidence type="ECO:0000313" key="2">
    <source>
        <dbReference type="EMBL" id="KAJ4394899.1"/>
    </source>
</evidence>
<gene>
    <name evidence="2" type="ORF">N0V93_004119</name>
</gene>
<organism evidence="2 3">
    <name type="scientific">Gnomoniopsis smithogilvyi</name>
    <dbReference type="NCBI Taxonomy" id="1191159"/>
    <lineage>
        <taxon>Eukaryota</taxon>
        <taxon>Fungi</taxon>
        <taxon>Dikarya</taxon>
        <taxon>Ascomycota</taxon>
        <taxon>Pezizomycotina</taxon>
        <taxon>Sordariomycetes</taxon>
        <taxon>Sordariomycetidae</taxon>
        <taxon>Diaporthales</taxon>
        <taxon>Gnomoniaceae</taxon>
        <taxon>Gnomoniopsis</taxon>
    </lineage>
</organism>
<keyword evidence="3" id="KW-1185">Reference proteome</keyword>
<dbReference type="OrthoDB" id="5220943at2759"/>
<comment type="caution">
    <text evidence="2">The sequence shown here is derived from an EMBL/GenBank/DDBJ whole genome shotgun (WGS) entry which is preliminary data.</text>
</comment>
<sequence length="424" mass="47371">MAAPVGNASGDETYNPVPASPLPGVDGVYSPTSEMPLMKGFMARFTQAIDENNSMFEISLMLKDAVDQAKAVSDLIPVERTIGEFERERYIQMVQLLHYVHPLMLKAIARGTLAYEHENNPAFRDQYQYNAKTVPGTYAVSVSINGRGGKFLNQRELERLAEYIDEYGDAAEAFHKKGEWDAMRNIDHAEHMGFVDMVDSKLSGSSSKVGNSAPRFAPAPGTAKNLRELAEMFRRRIDATLPSADDVREDFQIQAPVMIGCTSEAIWEGTEHHEPKFLKDRPLSPTAGSLQSTTPTWALTLSILAVMGMKFKVVRVAALAIFDLKDLSRSEILLTTVAQSLVWQTGFNIIQGGGQYDPKAKKPGYTEEKDVCSKRNFLRVNLNATCQRIQQLRNNLEIRKILQGLNLNDLDQEICQLHKLFKNI</sequence>
<reference evidence="2" key="1">
    <citation type="submission" date="2022-10" db="EMBL/GenBank/DDBJ databases">
        <title>Tapping the CABI collections for fungal endophytes: first genome assemblies for Collariella, Neodidymelliopsis, Ascochyta clinopodiicola, Didymella pomorum, Didymosphaeria variabile, Neocosmospora piperis and Neocucurbitaria cava.</title>
        <authorList>
            <person name="Hill R."/>
        </authorList>
    </citation>
    <scope>NUCLEOTIDE SEQUENCE</scope>
    <source>
        <strain evidence="2">IMI 355082</strain>
    </source>
</reference>
<evidence type="ECO:0000256" key="1">
    <source>
        <dbReference type="SAM" id="MobiDB-lite"/>
    </source>
</evidence>
<protein>
    <submittedName>
        <fullName evidence="2">Uncharacterized protein</fullName>
    </submittedName>
</protein>
<dbReference type="Proteomes" id="UP001140453">
    <property type="component" value="Unassembled WGS sequence"/>
</dbReference>